<name>A0A0B7IIC0_9FLAO</name>
<evidence type="ECO:0000256" key="6">
    <source>
        <dbReference type="ARBA" id="ARBA00022490"/>
    </source>
</evidence>
<evidence type="ECO:0000313" key="16">
    <source>
        <dbReference type="EMBL" id="CEN34646.1"/>
    </source>
</evidence>
<comment type="catalytic activity">
    <reaction evidence="12 13">
        <text>GMP + ATP = GDP + ADP</text>
        <dbReference type="Rhea" id="RHEA:20780"/>
        <dbReference type="ChEBI" id="CHEBI:30616"/>
        <dbReference type="ChEBI" id="CHEBI:58115"/>
        <dbReference type="ChEBI" id="CHEBI:58189"/>
        <dbReference type="ChEBI" id="CHEBI:456216"/>
        <dbReference type="EC" id="2.7.4.8"/>
    </reaction>
</comment>
<dbReference type="EC" id="2.7.4.8" evidence="4 13"/>
<dbReference type="Proteomes" id="UP000044026">
    <property type="component" value="Unassembled WGS sequence"/>
</dbReference>
<evidence type="ECO:0000256" key="10">
    <source>
        <dbReference type="ARBA" id="ARBA00022840"/>
    </source>
</evidence>
<dbReference type="NCBIfam" id="TIGR03263">
    <property type="entry name" value="guanyl_kin"/>
    <property type="match status" value="1"/>
</dbReference>
<dbReference type="InterPro" id="IPR020590">
    <property type="entry name" value="Guanylate_kinase_CS"/>
</dbReference>
<sequence>MSGKLIIFSAPSGSGKTTIVRELLKHSELNLSFSISTTSRLPRGQEKNGVDYYFVSVEEFKTKIAAGDFLEWEEVYTDNFYGTTRAEIERLSNLGKNILLDIDVFGGINVKKQFGTRALSLFIQPPNIEELRRRLENRQTETAEKINMRIAKASTEMAQAHHFDKIIINDTLEDAVAQTLLAVKNFLNTK</sequence>
<feature type="binding site" evidence="13">
    <location>
        <begin position="10"/>
        <end position="17"/>
    </location>
    <ligand>
        <name>ATP</name>
        <dbReference type="ChEBI" id="CHEBI:30616"/>
    </ligand>
</feature>
<dbReference type="PANTHER" id="PTHR23117:SF13">
    <property type="entry name" value="GUANYLATE KINASE"/>
    <property type="match status" value="1"/>
</dbReference>
<keyword evidence="6 13" id="KW-0963">Cytoplasm</keyword>
<dbReference type="SUPFAM" id="SSF52540">
    <property type="entry name" value="P-loop containing nucleoside triphosphate hydrolases"/>
    <property type="match status" value="1"/>
</dbReference>
<evidence type="ECO:0000256" key="3">
    <source>
        <dbReference type="ARBA" id="ARBA00005790"/>
    </source>
</evidence>
<keyword evidence="9 13" id="KW-0418">Kinase</keyword>
<evidence type="ECO:0000256" key="5">
    <source>
        <dbReference type="ARBA" id="ARBA00016296"/>
    </source>
</evidence>
<dbReference type="Gene3D" id="3.30.63.10">
    <property type="entry name" value="Guanylate Kinase phosphate binding domain"/>
    <property type="match status" value="1"/>
</dbReference>
<dbReference type="HAMAP" id="MF_00328">
    <property type="entry name" value="Guanylate_kinase"/>
    <property type="match status" value="1"/>
</dbReference>
<keyword evidence="7 13" id="KW-0808">Transferase</keyword>
<evidence type="ECO:0000256" key="1">
    <source>
        <dbReference type="ARBA" id="ARBA00003531"/>
    </source>
</evidence>
<dbReference type="EMBL" id="CP022389">
    <property type="protein sequence ID" value="ATA94470.1"/>
    <property type="molecule type" value="Genomic_DNA"/>
</dbReference>
<dbReference type="InterPro" id="IPR017665">
    <property type="entry name" value="Guanylate_kinase"/>
</dbReference>
<evidence type="ECO:0000256" key="11">
    <source>
        <dbReference type="ARBA" id="ARBA00030128"/>
    </source>
</evidence>
<dbReference type="Pfam" id="PF00625">
    <property type="entry name" value="Guanylate_kin"/>
    <property type="match status" value="1"/>
</dbReference>
<dbReference type="SMART" id="SM00072">
    <property type="entry name" value="GuKc"/>
    <property type="match status" value="1"/>
</dbReference>
<evidence type="ECO:0000313" key="15">
    <source>
        <dbReference type="EMBL" id="ATA94470.1"/>
    </source>
</evidence>
<dbReference type="GO" id="GO:0005524">
    <property type="term" value="F:ATP binding"/>
    <property type="evidence" value="ECO:0007669"/>
    <property type="project" value="UniProtKB-UniRule"/>
</dbReference>
<gene>
    <name evidence="13 16" type="primary">gmk</name>
    <name evidence="16" type="ORF">CCAN12_550003</name>
    <name evidence="15" type="ORF">CGC54_09065</name>
</gene>
<organism evidence="16 17">
    <name type="scientific">Capnocytophaga canimorsus</name>
    <dbReference type="NCBI Taxonomy" id="28188"/>
    <lineage>
        <taxon>Bacteria</taxon>
        <taxon>Pseudomonadati</taxon>
        <taxon>Bacteroidota</taxon>
        <taxon>Flavobacteriia</taxon>
        <taxon>Flavobacteriales</taxon>
        <taxon>Flavobacteriaceae</taxon>
        <taxon>Capnocytophaga</taxon>
    </lineage>
</organism>
<dbReference type="GeneID" id="69581146"/>
<feature type="domain" description="Guanylate kinase-like" evidence="14">
    <location>
        <begin position="3"/>
        <end position="184"/>
    </location>
</feature>
<accession>A0A0B7IIC0</accession>
<evidence type="ECO:0000256" key="13">
    <source>
        <dbReference type="HAMAP-Rule" id="MF_00328"/>
    </source>
</evidence>
<proteinExistence type="inferred from homology"/>
<reference evidence="15" key="2">
    <citation type="journal article" date="2017" name="Genome Announc.">
        <title>Twelve Complete Reference Genomes of Clinical Isolates in the Capnocytophaga Genus.</title>
        <authorList>
            <person name="Villarma A."/>
            <person name="Gulvik C.A."/>
            <person name="Rowe L.A."/>
            <person name="Sheth M."/>
            <person name="Juieng P."/>
            <person name="Nicholson A.C."/>
            <person name="Loparev V.N."/>
            <person name="McQuiston J.R."/>
        </authorList>
    </citation>
    <scope>NUCLEOTIDE SEQUENCE</scope>
    <source>
        <strain evidence="15">H3936</strain>
    </source>
</reference>
<reference evidence="18" key="3">
    <citation type="submission" date="2017-06" db="EMBL/GenBank/DDBJ databases">
        <title>Capnocytophaga spp. assemblies.</title>
        <authorList>
            <person name="Gulvik C.A."/>
        </authorList>
    </citation>
    <scope>NUCLEOTIDE SEQUENCE [LARGE SCALE GENOMIC DNA]</scope>
    <source>
        <strain evidence="18">H3936</strain>
    </source>
</reference>
<dbReference type="InterPro" id="IPR008144">
    <property type="entry name" value="Guanylate_kin-like_dom"/>
</dbReference>
<keyword evidence="10 13" id="KW-0067">ATP-binding</keyword>
<dbReference type="PROSITE" id="PS00856">
    <property type="entry name" value="GUANYLATE_KINASE_1"/>
    <property type="match status" value="1"/>
</dbReference>
<comment type="similarity">
    <text evidence="3 13">Belongs to the guanylate kinase family.</text>
</comment>
<evidence type="ECO:0000256" key="2">
    <source>
        <dbReference type="ARBA" id="ARBA00004496"/>
    </source>
</evidence>
<comment type="subcellular location">
    <subcellularLocation>
        <location evidence="2 13">Cytoplasm</location>
    </subcellularLocation>
</comment>
<evidence type="ECO:0000313" key="18">
    <source>
        <dbReference type="Proteomes" id="UP000243753"/>
    </source>
</evidence>
<evidence type="ECO:0000313" key="17">
    <source>
        <dbReference type="Proteomes" id="UP000044026"/>
    </source>
</evidence>
<comment type="function">
    <text evidence="1 13">Essential for recycling GMP and indirectly, cGMP.</text>
</comment>
<reference evidence="16 17" key="1">
    <citation type="submission" date="2015-01" db="EMBL/GenBank/DDBJ databases">
        <authorList>
            <person name="MANFREDI Pablo"/>
        </authorList>
    </citation>
    <scope>NUCLEOTIDE SEQUENCE [LARGE SCALE GENOMIC DNA]</scope>
    <source>
        <strain evidence="16 17">Cc12</strain>
    </source>
</reference>
<keyword evidence="8 13" id="KW-0547">Nucleotide-binding</keyword>
<dbReference type="GO" id="GO:0004385">
    <property type="term" value="F:GMP kinase activity"/>
    <property type="evidence" value="ECO:0007669"/>
    <property type="project" value="UniProtKB-UniRule"/>
</dbReference>
<dbReference type="PANTHER" id="PTHR23117">
    <property type="entry name" value="GUANYLATE KINASE-RELATED"/>
    <property type="match status" value="1"/>
</dbReference>
<evidence type="ECO:0000256" key="12">
    <source>
        <dbReference type="ARBA" id="ARBA00048594"/>
    </source>
</evidence>
<evidence type="ECO:0000256" key="9">
    <source>
        <dbReference type="ARBA" id="ARBA00022777"/>
    </source>
</evidence>
<dbReference type="EMBL" id="CDOE01000051">
    <property type="protein sequence ID" value="CEN34646.1"/>
    <property type="molecule type" value="Genomic_DNA"/>
</dbReference>
<protein>
    <recommendedName>
        <fullName evidence="5 13">Guanylate kinase</fullName>
        <ecNumber evidence="4 13">2.7.4.8</ecNumber>
    </recommendedName>
    <alternativeName>
        <fullName evidence="11 13">GMP kinase</fullName>
    </alternativeName>
</protein>
<dbReference type="RefSeq" id="WP_041999519.1">
    <property type="nucleotide sequence ID" value="NZ_BOQJ01000009.1"/>
</dbReference>
<dbReference type="CDD" id="cd00071">
    <property type="entry name" value="GMPK"/>
    <property type="match status" value="1"/>
</dbReference>
<evidence type="ECO:0000256" key="4">
    <source>
        <dbReference type="ARBA" id="ARBA00012961"/>
    </source>
</evidence>
<dbReference type="Gene3D" id="3.40.50.300">
    <property type="entry name" value="P-loop containing nucleotide triphosphate hydrolases"/>
    <property type="match status" value="1"/>
</dbReference>
<dbReference type="InterPro" id="IPR008145">
    <property type="entry name" value="GK/Ca_channel_bsu"/>
</dbReference>
<dbReference type="AlphaFoldDB" id="A0A0B7IIC0"/>
<evidence type="ECO:0000256" key="8">
    <source>
        <dbReference type="ARBA" id="ARBA00022741"/>
    </source>
</evidence>
<dbReference type="Proteomes" id="UP000243753">
    <property type="component" value="Chromosome"/>
</dbReference>
<evidence type="ECO:0000256" key="7">
    <source>
        <dbReference type="ARBA" id="ARBA00022679"/>
    </source>
</evidence>
<evidence type="ECO:0000259" key="14">
    <source>
        <dbReference type="PROSITE" id="PS50052"/>
    </source>
</evidence>
<dbReference type="PROSITE" id="PS50052">
    <property type="entry name" value="GUANYLATE_KINASE_2"/>
    <property type="match status" value="1"/>
</dbReference>
<dbReference type="InterPro" id="IPR027417">
    <property type="entry name" value="P-loop_NTPase"/>
</dbReference>
<dbReference type="FunFam" id="3.30.63.10:FF:000005">
    <property type="entry name" value="Guanylate kinase"/>
    <property type="match status" value="1"/>
</dbReference>
<dbReference type="GO" id="GO:0005829">
    <property type="term" value="C:cytosol"/>
    <property type="evidence" value="ECO:0007669"/>
    <property type="project" value="TreeGrafter"/>
</dbReference>